<dbReference type="Proteomes" id="UP000827976">
    <property type="component" value="Chromosome 14"/>
</dbReference>
<organism evidence="1 2">
    <name type="scientific">Dioscorea alata</name>
    <name type="common">Purple yam</name>
    <dbReference type="NCBI Taxonomy" id="55571"/>
    <lineage>
        <taxon>Eukaryota</taxon>
        <taxon>Viridiplantae</taxon>
        <taxon>Streptophyta</taxon>
        <taxon>Embryophyta</taxon>
        <taxon>Tracheophyta</taxon>
        <taxon>Spermatophyta</taxon>
        <taxon>Magnoliopsida</taxon>
        <taxon>Liliopsida</taxon>
        <taxon>Dioscoreales</taxon>
        <taxon>Dioscoreaceae</taxon>
        <taxon>Dioscorea</taxon>
    </lineage>
</organism>
<accession>A0ACB7UVJ5</accession>
<keyword evidence="2" id="KW-1185">Reference proteome</keyword>
<comment type="caution">
    <text evidence="1">The sequence shown here is derived from an EMBL/GenBank/DDBJ whole genome shotgun (WGS) entry which is preliminary data.</text>
</comment>
<sequence>METTTLVTIFISSLLESFIIGYTLYIAFVQPSQQLTYPFEKQGN</sequence>
<name>A0ACB7UVJ5_DIOAL</name>
<reference evidence="2" key="1">
    <citation type="journal article" date="2022" name="Nat. Commun.">
        <title>Chromosome evolution and the genetic basis of agronomically important traits in greater yam.</title>
        <authorList>
            <person name="Bredeson J.V."/>
            <person name="Lyons J.B."/>
            <person name="Oniyinde I.O."/>
            <person name="Okereke N.R."/>
            <person name="Kolade O."/>
            <person name="Nnabue I."/>
            <person name="Nwadili C.O."/>
            <person name="Hribova E."/>
            <person name="Parker M."/>
            <person name="Nwogha J."/>
            <person name="Shu S."/>
            <person name="Carlson J."/>
            <person name="Kariba R."/>
            <person name="Muthemba S."/>
            <person name="Knop K."/>
            <person name="Barton G.J."/>
            <person name="Sherwood A.V."/>
            <person name="Lopez-Montes A."/>
            <person name="Asiedu R."/>
            <person name="Jamnadass R."/>
            <person name="Muchugi A."/>
            <person name="Goodstein D."/>
            <person name="Egesi C.N."/>
            <person name="Featherston J."/>
            <person name="Asfaw A."/>
            <person name="Simpson G.G."/>
            <person name="Dolezel J."/>
            <person name="Hendre P.S."/>
            <person name="Van Deynze A."/>
            <person name="Kumar P.L."/>
            <person name="Obidiegwu J.E."/>
            <person name="Bhattacharjee R."/>
            <person name="Rokhsar D.S."/>
        </authorList>
    </citation>
    <scope>NUCLEOTIDE SEQUENCE [LARGE SCALE GENOMIC DNA]</scope>
    <source>
        <strain evidence="2">cv. TDa95/00328</strain>
    </source>
</reference>
<protein>
    <submittedName>
        <fullName evidence="1">PsbN protein</fullName>
    </submittedName>
</protein>
<evidence type="ECO:0000313" key="2">
    <source>
        <dbReference type="Proteomes" id="UP000827976"/>
    </source>
</evidence>
<dbReference type="EMBL" id="CM037024">
    <property type="protein sequence ID" value="KAH7664694.1"/>
    <property type="molecule type" value="Genomic_DNA"/>
</dbReference>
<proteinExistence type="predicted"/>
<gene>
    <name evidence="1" type="ORF">IHE45_14G136700</name>
</gene>
<evidence type="ECO:0000313" key="1">
    <source>
        <dbReference type="EMBL" id="KAH7664694.1"/>
    </source>
</evidence>